<protein>
    <submittedName>
        <fullName evidence="2">Predicted membrane protein</fullName>
    </submittedName>
</protein>
<proteinExistence type="predicted"/>
<evidence type="ECO:0000313" key="2">
    <source>
        <dbReference type="EMBL" id="SEW53147.1"/>
    </source>
</evidence>
<dbReference type="STRING" id="29529.SAMN04488122_5353"/>
<organism evidence="2 3">
    <name type="scientific">Chitinophaga arvensicola</name>
    <dbReference type="NCBI Taxonomy" id="29529"/>
    <lineage>
        <taxon>Bacteria</taxon>
        <taxon>Pseudomonadati</taxon>
        <taxon>Bacteroidota</taxon>
        <taxon>Chitinophagia</taxon>
        <taxon>Chitinophagales</taxon>
        <taxon>Chitinophagaceae</taxon>
        <taxon>Chitinophaga</taxon>
    </lineage>
</organism>
<feature type="transmembrane region" description="Helical" evidence="1">
    <location>
        <begin position="155"/>
        <end position="175"/>
    </location>
</feature>
<evidence type="ECO:0000313" key="3">
    <source>
        <dbReference type="Proteomes" id="UP000199310"/>
    </source>
</evidence>
<dbReference type="AlphaFoldDB" id="A0A1I0SAD9"/>
<feature type="transmembrane region" description="Helical" evidence="1">
    <location>
        <begin position="187"/>
        <end position="203"/>
    </location>
</feature>
<dbReference type="InterPro" id="IPR018750">
    <property type="entry name" value="DUF2306_membrane"/>
</dbReference>
<evidence type="ECO:0000256" key="1">
    <source>
        <dbReference type="SAM" id="Phobius"/>
    </source>
</evidence>
<keyword evidence="1" id="KW-0812">Transmembrane</keyword>
<keyword evidence="1" id="KW-1133">Transmembrane helix</keyword>
<keyword evidence="3" id="KW-1185">Reference proteome</keyword>
<feature type="transmembrane region" description="Helical" evidence="1">
    <location>
        <begin position="58"/>
        <end position="79"/>
    </location>
</feature>
<sequence length="218" mass="25724">MQKELNAREQFQLSYKDTLPFLIWGAVFFMTWLFMHGADHYLQMTPETMGKYFRQRWFLITHITAGGGALISGIVQFWPKLRLYSWKLHRLIGYVYLLAIIVSSTSALVLSFTTAYKVNWAYAFTLQVWASVWISTTFIAWYTAMKKQFKLHKEWMIRSYLVTVAFLISGFIYKIPFVQQLGGFEEVTVPLFWMGWSIPLYIYEVTRSNWSGKVKPKK</sequence>
<dbReference type="RefSeq" id="WP_089900252.1">
    <property type="nucleotide sequence ID" value="NZ_FOJG01000002.1"/>
</dbReference>
<reference evidence="3" key="1">
    <citation type="submission" date="2016-10" db="EMBL/GenBank/DDBJ databases">
        <authorList>
            <person name="Varghese N."/>
            <person name="Submissions S."/>
        </authorList>
    </citation>
    <scope>NUCLEOTIDE SEQUENCE [LARGE SCALE GENOMIC DNA]</scope>
    <source>
        <strain evidence="3">DSM 3695</strain>
    </source>
</reference>
<feature type="transmembrane region" description="Helical" evidence="1">
    <location>
        <begin position="21"/>
        <end position="38"/>
    </location>
</feature>
<feature type="transmembrane region" description="Helical" evidence="1">
    <location>
        <begin position="120"/>
        <end position="143"/>
    </location>
</feature>
<feature type="transmembrane region" description="Helical" evidence="1">
    <location>
        <begin position="91"/>
        <end position="114"/>
    </location>
</feature>
<dbReference type="Proteomes" id="UP000199310">
    <property type="component" value="Unassembled WGS sequence"/>
</dbReference>
<dbReference type="Pfam" id="PF10067">
    <property type="entry name" value="DUF2306"/>
    <property type="match status" value="1"/>
</dbReference>
<dbReference type="OrthoDB" id="195502at2"/>
<accession>A0A1I0SAD9</accession>
<keyword evidence="1" id="KW-0472">Membrane</keyword>
<name>A0A1I0SAD9_9BACT</name>
<dbReference type="EMBL" id="FOJG01000002">
    <property type="protein sequence ID" value="SEW53147.1"/>
    <property type="molecule type" value="Genomic_DNA"/>
</dbReference>
<gene>
    <name evidence="2" type="ORF">SAMN04488122_5353</name>
</gene>